<evidence type="ECO:0000313" key="2">
    <source>
        <dbReference type="EMBL" id="GHI79164.1"/>
    </source>
</evidence>
<evidence type="ECO:0000313" key="3">
    <source>
        <dbReference type="Proteomes" id="UP000608522"/>
    </source>
</evidence>
<proteinExistence type="predicted"/>
<feature type="region of interest" description="Disordered" evidence="1">
    <location>
        <begin position="185"/>
        <end position="208"/>
    </location>
</feature>
<keyword evidence="3" id="KW-1185">Reference proteome</keyword>
<accession>A0ABQ3TFG7</accession>
<gene>
    <name evidence="2" type="ORF">Sspor_47250</name>
</gene>
<evidence type="ECO:0008006" key="4">
    <source>
        <dbReference type="Google" id="ProtNLM"/>
    </source>
</evidence>
<dbReference type="Proteomes" id="UP000608522">
    <property type="component" value="Unassembled WGS sequence"/>
</dbReference>
<reference evidence="3" key="1">
    <citation type="submission" date="2023-07" db="EMBL/GenBank/DDBJ databases">
        <title>Whole genome shotgun sequence of Streptomyces spororaveus NBRC 15456.</title>
        <authorList>
            <person name="Komaki H."/>
            <person name="Tamura T."/>
        </authorList>
    </citation>
    <scope>NUCLEOTIDE SEQUENCE [LARGE SCALE GENOMIC DNA]</scope>
    <source>
        <strain evidence="3">NBRC 15456</strain>
    </source>
</reference>
<comment type="caution">
    <text evidence="2">The sequence shown here is derived from an EMBL/GenBank/DDBJ whole genome shotgun (WGS) entry which is preliminary data.</text>
</comment>
<organism evidence="2 3">
    <name type="scientific">Streptomyces spororaveus</name>
    <dbReference type="NCBI Taxonomy" id="284039"/>
    <lineage>
        <taxon>Bacteria</taxon>
        <taxon>Bacillati</taxon>
        <taxon>Actinomycetota</taxon>
        <taxon>Actinomycetes</taxon>
        <taxon>Kitasatosporales</taxon>
        <taxon>Streptomycetaceae</taxon>
        <taxon>Streptomyces</taxon>
    </lineage>
</organism>
<feature type="compositionally biased region" description="Polar residues" evidence="1">
    <location>
        <begin position="192"/>
        <end position="208"/>
    </location>
</feature>
<sequence length="234" mass="23167">MDHPGSRRGAQGHAGGVKLGIAGPQARETVGFPDARPLSACPGHGSLAERFASCAAPDAAASGALTSGFKHGNGVYPMLVILAGESGTPGWFAGDSVGNSGLATSSPHETTEAVGQLPWNNSHFGFLEDQDMASIRTARVIAAVAALPLVAALFGGVASADNGSFANDGSNASVASIVGSGVGGNNNGNSSTSQQVATGSGASNQNNTAQVNGSALTAIDQSNSAVAVHFLPWW</sequence>
<dbReference type="EMBL" id="BNED01000005">
    <property type="protein sequence ID" value="GHI79164.1"/>
    <property type="molecule type" value="Genomic_DNA"/>
</dbReference>
<protein>
    <recommendedName>
        <fullName evidence="4">Secreted protein</fullName>
    </recommendedName>
</protein>
<name>A0ABQ3TFG7_9ACTN</name>
<evidence type="ECO:0000256" key="1">
    <source>
        <dbReference type="SAM" id="MobiDB-lite"/>
    </source>
</evidence>